<sequence>MIRMGAIERNENVTKLNTENKLIYDQLQSFIKMNKRNSENTATEYQRDIKKFFRITKFKEIEHLSIEDVQITLDDFELFIEEVYDNEGLNGKTVNRNIASIRSFLNYLHTKKINGKRIVEDVSYFKFIQKCPETNNSHGILTVDEVEEIARLILVKPRVRDREIKYFLVLFAMDTAIRRTALLNLKWTDFEVKNDETVLIKALDKGNKDYRPSISLKRYNDLLTIKGESEKVFPISKNAVQSLMDRVRVWMNFPPERNIVFHSIRKAGVTFQWKRTNNLNITRKFANHSSPNATLLYIEDDDEKFLGAWSSKDEIDDCLYKNVSHEELIKGIENLNKDQILLLNLKLNEIINKNE</sequence>
<proteinExistence type="inferred from homology"/>
<dbReference type="InterPro" id="IPR002104">
    <property type="entry name" value="Integrase_catalytic"/>
</dbReference>
<dbReference type="InterPro" id="IPR050090">
    <property type="entry name" value="Tyrosine_recombinase_XerCD"/>
</dbReference>
<accession>A0A2N3LCR6</accession>
<evidence type="ECO:0000256" key="3">
    <source>
        <dbReference type="ARBA" id="ARBA00023125"/>
    </source>
</evidence>
<keyword evidence="3 5" id="KW-0238">DNA-binding</keyword>
<reference evidence="8 9" key="1">
    <citation type="submission" date="2017-11" db="EMBL/GenBank/DDBJ databases">
        <title>Bacillus camelliae sp. nov., isolated from pu'er tea.</title>
        <authorList>
            <person name="Niu L."/>
        </authorList>
    </citation>
    <scope>NUCLEOTIDE SEQUENCE [LARGE SCALE GENOMIC DNA]</scope>
    <source>
        <strain evidence="8 9">7578-1</strain>
    </source>
</reference>
<evidence type="ECO:0008006" key="10">
    <source>
        <dbReference type="Google" id="ProtNLM"/>
    </source>
</evidence>
<dbReference type="SUPFAM" id="SSF56349">
    <property type="entry name" value="DNA breaking-rejoining enzymes"/>
    <property type="match status" value="1"/>
</dbReference>
<dbReference type="Proteomes" id="UP000233440">
    <property type="component" value="Unassembled WGS sequence"/>
</dbReference>
<dbReference type="OrthoDB" id="2943454at2"/>
<dbReference type="Gene3D" id="1.10.150.130">
    <property type="match status" value="1"/>
</dbReference>
<evidence type="ECO:0000313" key="9">
    <source>
        <dbReference type="Proteomes" id="UP000233440"/>
    </source>
</evidence>
<dbReference type="EMBL" id="PIQO01000046">
    <property type="protein sequence ID" value="PKR82418.1"/>
    <property type="molecule type" value="Genomic_DNA"/>
</dbReference>
<dbReference type="InterPro" id="IPR013762">
    <property type="entry name" value="Integrase-like_cat_sf"/>
</dbReference>
<dbReference type="PANTHER" id="PTHR30349:SF64">
    <property type="entry name" value="PROPHAGE INTEGRASE INTD-RELATED"/>
    <property type="match status" value="1"/>
</dbReference>
<evidence type="ECO:0000313" key="8">
    <source>
        <dbReference type="EMBL" id="PKR82418.1"/>
    </source>
</evidence>
<evidence type="ECO:0000256" key="5">
    <source>
        <dbReference type="PROSITE-ProRule" id="PRU01248"/>
    </source>
</evidence>
<comment type="caution">
    <text evidence="8">The sequence shown here is derived from an EMBL/GenBank/DDBJ whole genome shotgun (WGS) entry which is preliminary data.</text>
</comment>
<feature type="domain" description="Core-binding (CB)" evidence="7">
    <location>
        <begin position="21"/>
        <end position="109"/>
    </location>
</feature>
<dbReference type="CDD" id="cd00397">
    <property type="entry name" value="DNA_BRE_C"/>
    <property type="match status" value="1"/>
</dbReference>
<evidence type="ECO:0000259" key="7">
    <source>
        <dbReference type="PROSITE" id="PS51900"/>
    </source>
</evidence>
<dbReference type="Gene3D" id="1.10.443.10">
    <property type="entry name" value="Intergrase catalytic core"/>
    <property type="match status" value="1"/>
</dbReference>
<keyword evidence="9" id="KW-1185">Reference proteome</keyword>
<evidence type="ECO:0000259" key="6">
    <source>
        <dbReference type="PROSITE" id="PS51898"/>
    </source>
</evidence>
<dbReference type="GO" id="GO:0006310">
    <property type="term" value="P:DNA recombination"/>
    <property type="evidence" value="ECO:0007669"/>
    <property type="project" value="UniProtKB-KW"/>
</dbReference>
<gene>
    <name evidence="8" type="ORF">CWO92_24550</name>
</gene>
<dbReference type="Pfam" id="PF02899">
    <property type="entry name" value="Phage_int_SAM_1"/>
    <property type="match status" value="1"/>
</dbReference>
<evidence type="ECO:0000256" key="1">
    <source>
        <dbReference type="ARBA" id="ARBA00008857"/>
    </source>
</evidence>
<dbReference type="PROSITE" id="PS51900">
    <property type="entry name" value="CB"/>
    <property type="match status" value="1"/>
</dbReference>
<keyword evidence="4" id="KW-0233">DNA recombination</keyword>
<evidence type="ECO:0000256" key="2">
    <source>
        <dbReference type="ARBA" id="ARBA00022908"/>
    </source>
</evidence>
<evidence type="ECO:0000256" key="4">
    <source>
        <dbReference type="ARBA" id="ARBA00023172"/>
    </source>
</evidence>
<dbReference type="GO" id="GO:0015074">
    <property type="term" value="P:DNA integration"/>
    <property type="evidence" value="ECO:0007669"/>
    <property type="project" value="UniProtKB-KW"/>
</dbReference>
<comment type="similarity">
    <text evidence="1">Belongs to the 'phage' integrase family.</text>
</comment>
<name>A0A2N3LCR6_9BACI</name>
<organism evidence="8 9">
    <name type="scientific">Heyndrickxia camelliae</name>
    <dbReference type="NCBI Taxonomy" id="1707093"/>
    <lineage>
        <taxon>Bacteria</taxon>
        <taxon>Bacillati</taxon>
        <taxon>Bacillota</taxon>
        <taxon>Bacilli</taxon>
        <taxon>Bacillales</taxon>
        <taxon>Bacillaceae</taxon>
        <taxon>Heyndrickxia</taxon>
    </lineage>
</organism>
<dbReference type="GO" id="GO:0003677">
    <property type="term" value="F:DNA binding"/>
    <property type="evidence" value="ECO:0007669"/>
    <property type="project" value="UniProtKB-UniRule"/>
</dbReference>
<dbReference type="PANTHER" id="PTHR30349">
    <property type="entry name" value="PHAGE INTEGRASE-RELATED"/>
    <property type="match status" value="1"/>
</dbReference>
<dbReference type="InterPro" id="IPR010998">
    <property type="entry name" value="Integrase_recombinase_N"/>
</dbReference>
<dbReference type="AlphaFoldDB" id="A0A2N3LCR6"/>
<dbReference type="PROSITE" id="PS51898">
    <property type="entry name" value="TYR_RECOMBINASE"/>
    <property type="match status" value="1"/>
</dbReference>
<keyword evidence="2" id="KW-0229">DNA integration</keyword>
<dbReference type="InterPro" id="IPR044068">
    <property type="entry name" value="CB"/>
</dbReference>
<feature type="domain" description="Tyr recombinase" evidence="6">
    <location>
        <begin position="136"/>
        <end position="310"/>
    </location>
</feature>
<dbReference type="InterPro" id="IPR011010">
    <property type="entry name" value="DNA_brk_join_enz"/>
</dbReference>
<protein>
    <recommendedName>
        <fullName evidence="10">Integrase</fullName>
    </recommendedName>
</protein>
<dbReference type="InterPro" id="IPR004107">
    <property type="entry name" value="Integrase_SAM-like_N"/>
</dbReference>